<keyword evidence="10" id="KW-1185">Reference proteome</keyword>
<comment type="catalytic activity">
    <reaction evidence="7">
        <text>protoporphyrinogen IX + 3 a quinone = protoporphyrin IX + 3 a quinol</text>
        <dbReference type="Rhea" id="RHEA:65032"/>
        <dbReference type="ChEBI" id="CHEBI:24646"/>
        <dbReference type="ChEBI" id="CHEBI:57306"/>
        <dbReference type="ChEBI" id="CHEBI:57307"/>
        <dbReference type="ChEBI" id="CHEBI:132124"/>
        <dbReference type="EC" id="1.3.5.3"/>
    </reaction>
</comment>
<dbReference type="HAMAP" id="MF_00853">
    <property type="entry name" value="HemG"/>
    <property type="match status" value="1"/>
</dbReference>
<accession>A0A1U7JLB3</accession>
<dbReference type="SUPFAM" id="SSF52218">
    <property type="entry name" value="Flavoproteins"/>
    <property type="match status" value="1"/>
</dbReference>
<keyword evidence="1 7" id="KW-0285">Flavoprotein</keyword>
<dbReference type="EMBL" id="LVVZ01000005">
    <property type="protein sequence ID" value="OKL45484.1"/>
    <property type="molecule type" value="Genomic_DNA"/>
</dbReference>
<dbReference type="PANTHER" id="PTHR38030:SF2">
    <property type="entry name" value="PROTOPORPHYRINOGEN IX DEHYDROGENASE [QUINONE]"/>
    <property type="match status" value="1"/>
</dbReference>
<dbReference type="UniPathway" id="UPA00251">
    <property type="reaction ID" value="UER00324"/>
</dbReference>
<keyword evidence="6 7" id="KW-0627">Porphyrin biosynthesis</keyword>
<evidence type="ECO:0000256" key="3">
    <source>
        <dbReference type="ARBA" id="ARBA00022741"/>
    </source>
</evidence>
<dbReference type="NCBIfam" id="NF008316">
    <property type="entry name" value="PRK11104.1"/>
    <property type="match status" value="1"/>
</dbReference>
<evidence type="ECO:0000259" key="8">
    <source>
        <dbReference type="Pfam" id="PF12724"/>
    </source>
</evidence>
<comment type="catalytic activity">
    <reaction evidence="7">
        <text>protoporphyrinogen IX + 3 a ubiquinone = protoporphyrin IX + 3 a ubiquinol</text>
        <dbReference type="Rhea" id="RHEA:63936"/>
        <dbReference type="Rhea" id="RHEA-COMP:9565"/>
        <dbReference type="Rhea" id="RHEA-COMP:9566"/>
        <dbReference type="ChEBI" id="CHEBI:16389"/>
        <dbReference type="ChEBI" id="CHEBI:17976"/>
        <dbReference type="ChEBI" id="CHEBI:57306"/>
        <dbReference type="ChEBI" id="CHEBI:57307"/>
    </reaction>
</comment>
<comment type="subcellular location">
    <subcellularLocation>
        <location evidence="7">Cell membrane</location>
        <topology evidence="7">Peripheral membrane protein</topology>
    </subcellularLocation>
</comment>
<protein>
    <recommendedName>
        <fullName evidence="7">Protoporphyrinogen IX dehydrogenase [quinone]</fullName>
        <ecNumber evidence="7">1.3.5.3</ecNumber>
    </recommendedName>
    <alternativeName>
        <fullName evidence="7">Protoporphyrinogen IX dehydrogenase [menaquinone]</fullName>
    </alternativeName>
    <alternativeName>
        <fullName evidence="7">Protoporphyrinogen IX dehydrogenase [ubiquinone]</fullName>
    </alternativeName>
    <alternativeName>
        <fullName evidence="7">Protoporphyrinogen oxidase</fullName>
        <shortName evidence="7">PPO</shortName>
    </alternativeName>
</protein>
<keyword evidence="5" id="KW-0472">Membrane</keyword>
<dbReference type="Pfam" id="PF12724">
    <property type="entry name" value="Flavodoxin_5"/>
    <property type="match status" value="1"/>
</dbReference>
<sequence>MSFLLVYASHDGHTRKIMEKIARELEGHGHTAELQELATGAEPLPVVAGQKIVVGAAIRYGRVLPVARKWIATNLDRLNQLGVAAFTVCLTARKPEKSTPETNLYYRKFIAKSGLKPTENAVFAGALRYPEYSLFDRIMIQFIMHLTGGPTDPRASIEYTDWTQVKAFAAQLAAEHSESETLATTKATHSG</sequence>
<dbReference type="GO" id="GO:0010181">
    <property type="term" value="F:FMN binding"/>
    <property type="evidence" value="ECO:0007669"/>
    <property type="project" value="UniProtKB-UniRule"/>
</dbReference>
<dbReference type="EC" id="1.3.5.3" evidence="7"/>
<evidence type="ECO:0000313" key="9">
    <source>
        <dbReference type="EMBL" id="OKL45484.1"/>
    </source>
</evidence>
<comment type="caution">
    <text evidence="9">The sequence shown here is derived from an EMBL/GenBank/DDBJ whole genome shotgun (WGS) entry which is preliminary data.</text>
</comment>
<gene>
    <name evidence="7" type="primary">hemG</name>
    <name evidence="9" type="ORF">A3843_03990</name>
</gene>
<comment type="pathway">
    <text evidence="7">Porphyrin-containing compound metabolism; protoporphyrin-IX biosynthesis; protoporphyrin-IX from protoporphyrinogen-IX: step 1/1.</text>
</comment>
<keyword evidence="3 7" id="KW-0547">Nucleotide-binding</keyword>
<dbReference type="InterPro" id="IPR029039">
    <property type="entry name" value="Flavoprotein-like_sf"/>
</dbReference>
<dbReference type="AlphaFoldDB" id="A0A1U7JLB3"/>
<organism evidence="9 10">
    <name type="scientific">Pseudovibrio exalbescens</name>
    <dbReference type="NCBI Taxonomy" id="197461"/>
    <lineage>
        <taxon>Bacteria</taxon>
        <taxon>Pseudomonadati</taxon>
        <taxon>Pseudomonadota</taxon>
        <taxon>Alphaproteobacteria</taxon>
        <taxon>Hyphomicrobiales</taxon>
        <taxon>Stappiaceae</taxon>
        <taxon>Pseudovibrio</taxon>
    </lineage>
</organism>
<evidence type="ECO:0000256" key="2">
    <source>
        <dbReference type="ARBA" id="ARBA00022643"/>
    </source>
</evidence>
<evidence type="ECO:0000256" key="1">
    <source>
        <dbReference type="ARBA" id="ARBA00022630"/>
    </source>
</evidence>
<comment type="similarity">
    <text evidence="7">Belongs to the HemG family.</text>
</comment>
<evidence type="ECO:0000256" key="7">
    <source>
        <dbReference type="HAMAP-Rule" id="MF_00853"/>
    </source>
</evidence>
<proteinExistence type="inferred from homology"/>
<evidence type="ECO:0000256" key="4">
    <source>
        <dbReference type="ARBA" id="ARBA00023002"/>
    </source>
</evidence>
<dbReference type="GO" id="GO:0005886">
    <property type="term" value="C:plasma membrane"/>
    <property type="evidence" value="ECO:0007669"/>
    <property type="project" value="UniProtKB-SubCell"/>
</dbReference>
<comment type="catalytic activity">
    <reaction evidence="7">
        <text>protoporphyrinogen IX + 3 a menaquinone = protoporphyrin IX + 3 a menaquinol</text>
        <dbReference type="Rhea" id="RHEA:27409"/>
        <dbReference type="Rhea" id="RHEA-COMP:9537"/>
        <dbReference type="Rhea" id="RHEA-COMP:9539"/>
        <dbReference type="ChEBI" id="CHEBI:16374"/>
        <dbReference type="ChEBI" id="CHEBI:18151"/>
        <dbReference type="ChEBI" id="CHEBI:57306"/>
        <dbReference type="ChEBI" id="CHEBI:57307"/>
        <dbReference type="EC" id="1.3.5.3"/>
    </reaction>
</comment>
<feature type="domain" description="Flavodoxin" evidence="8">
    <location>
        <begin position="4"/>
        <end position="152"/>
    </location>
</feature>
<comment type="cofactor">
    <cofactor evidence="7">
        <name>FMN</name>
        <dbReference type="ChEBI" id="CHEBI:58210"/>
    </cofactor>
    <text evidence="7">Binds 1 FMN non-covalently per subunit.</text>
</comment>
<dbReference type="Gene3D" id="3.40.50.360">
    <property type="match status" value="1"/>
</dbReference>
<dbReference type="PANTHER" id="PTHR38030">
    <property type="entry name" value="PROTOPORPHYRINOGEN IX DEHYDROGENASE [MENAQUINONE]"/>
    <property type="match status" value="1"/>
</dbReference>
<dbReference type="InterPro" id="IPR044264">
    <property type="entry name" value="HemG"/>
</dbReference>
<dbReference type="InterPro" id="IPR052200">
    <property type="entry name" value="Protoporphyrinogen_IX_DH"/>
</dbReference>
<name>A0A1U7JLB3_9HYPH</name>
<keyword evidence="2 7" id="KW-0288">FMN</keyword>
<dbReference type="RefSeq" id="WP_051268675.1">
    <property type="nucleotide sequence ID" value="NZ_LVVZ01000005.1"/>
</dbReference>
<dbReference type="Proteomes" id="UP000185783">
    <property type="component" value="Unassembled WGS sequence"/>
</dbReference>
<dbReference type="GO" id="GO:0006782">
    <property type="term" value="P:protoporphyrinogen IX biosynthetic process"/>
    <property type="evidence" value="ECO:0007669"/>
    <property type="project" value="UniProtKB-UniRule"/>
</dbReference>
<dbReference type="STRING" id="197461.A3843_03990"/>
<dbReference type="GO" id="GO:0004729">
    <property type="term" value="F:oxygen-dependent protoporphyrinogen oxidase activity"/>
    <property type="evidence" value="ECO:0007669"/>
    <property type="project" value="InterPro"/>
</dbReference>
<evidence type="ECO:0000256" key="5">
    <source>
        <dbReference type="ARBA" id="ARBA00023136"/>
    </source>
</evidence>
<keyword evidence="7" id="KW-1003">Cell membrane</keyword>
<evidence type="ECO:0000313" key="10">
    <source>
        <dbReference type="Proteomes" id="UP000185783"/>
    </source>
</evidence>
<keyword evidence="4 7" id="KW-0560">Oxidoreductase</keyword>
<comment type="function">
    <text evidence="7">Catalyzes the 6-electron oxidation of protoporphyrinogen IX to form protoporphyrin IX; under anaerobic conditions uses menaquinone as an electron acceptor, under aerobic conditions uses ubiquinone as an electron acceptor.</text>
</comment>
<dbReference type="GO" id="GO:0070819">
    <property type="term" value="F:menaquinone-dependent protoporphyrinogen oxidase activity"/>
    <property type="evidence" value="ECO:0007669"/>
    <property type="project" value="UniProtKB-UniRule"/>
</dbReference>
<evidence type="ECO:0000256" key="6">
    <source>
        <dbReference type="ARBA" id="ARBA00023244"/>
    </source>
</evidence>
<reference evidence="9 10" key="1">
    <citation type="submission" date="2016-03" db="EMBL/GenBank/DDBJ databases">
        <title>Genome sequence of Nesiotobacter sp. nov., a moderately halophilic alphaproteobacterium isolated from the Yellow Sea, China.</title>
        <authorList>
            <person name="Zhang G."/>
            <person name="Zhang R."/>
        </authorList>
    </citation>
    <scope>NUCLEOTIDE SEQUENCE [LARGE SCALE GENOMIC DNA]</scope>
    <source>
        <strain evidence="9 10">WB1-6</strain>
    </source>
</reference>
<dbReference type="InterPro" id="IPR026816">
    <property type="entry name" value="Flavodoxin_dom"/>
</dbReference>